<dbReference type="RefSeq" id="WP_117969570.1">
    <property type="nucleotide sequence ID" value="NZ_CAUBDO010000006.1"/>
</dbReference>
<dbReference type="GO" id="GO:0051301">
    <property type="term" value="P:cell division"/>
    <property type="evidence" value="ECO:0007669"/>
    <property type="project" value="UniProtKB-KW"/>
</dbReference>
<keyword evidence="4" id="KW-0132">Cell division</keyword>
<proteinExistence type="inferred from homology"/>
<keyword evidence="6 15" id="KW-0547">Nucleotide-binding</keyword>
<evidence type="ECO:0000256" key="17">
    <source>
        <dbReference type="SAM" id="MobiDB-lite"/>
    </source>
</evidence>
<dbReference type="PANTHER" id="PTHR22683">
    <property type="entry name" value="SPORULATION PROTEIN RELATED"/>
    <property type="match status" value="1"/>
</dbReference>
<feature type="binding site" evidence="15">
    <location>
        <begin position="594"/>
        <end position="601"/>
    </location>
    <ligand>
        <name>ATP</name>
        <dbReference type="ChEBI" id="CHEBI:30616"/>
    </ligand>
</feature>
<dbReference type="CDD" id="cd06174">
    <property type="entry name" value="MFS"/>
    <property type="match status" value="1"/>
</dbReference>
<dbReference type="InterPro" id="IPR003593">
    <property type="entry name" value="AAA+_ATPase"/>
</dbReference>
<dbReference type="CDD" id="cd01127">
    <property type="entry name" value="TrwB_TraG_TraD_VirD4"/>
    <property type="match status" value="1"/>
</dbReference>
<evidence type="ECO:0000256" key="5">
    <source>
        <dbReference type="ARBA" id="ARBA00022692"/>
    </source>
</evidence>
<evidence type="ECO:0000256" key="16">
    <source>
        <dbReference type="SAM" id="Coils"/>
    </source>
</evidence>
<dbReference type="SMART" id="SM00382">
    <property type="entry name" value="AAA"/>
    <property type="match status" value="1"/>
</dbReference>
<dbReference type="Pfam" id="PF01580">
    <property type="entry name" value="FtsK_SpoIIIE"/>
    <property type="match status" value="1"/>
</dbReference>
<gene>
    <name evidence="20" type="ORF">DW944_02640</name>
</gene>
<accession>A0A413RBR2</accession>
<evidence type="ECO:0000256" key="2">
    <source>
        <dbReference type="ARBA" id="ARBA00006474"/>
    </source>
</evidence>
<keyword evidence="9 18" id="KW-1133">Transmembrane helix</keyword>
<keyword evidence="12" id="KW-0131">Cell cycle</keyword>
<feature type="compositionally biased region" description="Basic residues" evidence="17">
    <location>
        <begin position="9"/>
        <end position="25"/>
    </location>
</feature>
<evidence type="ECO:0000256" key="8">
    <source>
        <dbReference type="ARBA" id="ARBA00022840"/>
    </source>
</evidence>
<dbReference type="AlphaFoldDB" id="A0A413RBR2"/>
<comment type="function">
    <text evidence="13">Essential cell division protein that coordinates cell division and chromosome segregation. The N-terminus is involved in assembly of the cell-division machinery. The C-terminus functions as a DNA motor that moves dsDNA in an ATP-dependent manner towards the dif recombination site, which is located within the replication terminus region. Required for activation of the Xer recombinase, allowing activation of chromosome unlinking by recombination.</text>
</comment>
<evidence type="ECO:0000256" key="14">
    <source>
        <dbReference type="ARBA" id="ARBA00025923"/>
    </source>
</evidence>
<feature type="transmembrane region" description="Helical" evidence="18">
    <location>
        <begin position="132"/>
        <end position="152"/>
    </location>
</feature>
<feature type="region of interest" description="Disordered" evidence="17">
    <location>
        <begin position="1"/>
        <end position="52"/>
    </location>
</feature>
<dbReference type="PANTHER" id="PTHR22683:SF41">
    <property type="entry name" value="DNA TRANSLOCASE FTSK"/>
    <property type="match status" value="1"/>
</dbReference>
<dbReference type="InterPro" id="IPR018541">
    <property type="entry name" value="Ftsk_gamma"/>
</dbReference>
<evidence type="ECO:0000313" key="20">
    <source>
        <dbReference type="EMBL" id="RHA20057.1"/>
    </source>
</evidence>
<evidence type="ECO:0000256" key="10">
    <source>
        <dbReference type="ARBA" id="ARBA00023125"/>
    </source>
</evidence>
<dbReference type="SUPFAM" id="SSF103473">
    <property type="entry name" value="MFS general substrate transporter"/>
    <property type="match status" value="1"/>
</dbReference>
<dbReference type="GO" id="GO:0005524">
    <property type="term" value="F:ATP binding"/>
    <property type="evidence" value="ECO:0007669"/>
    <property type="project" value="UniProtKB-UniRule"/>
</dbReference>
<dbReference type="Pfam" id="PF09397">
    <property type="entry name" value="FtsK_gamma"/>
    <property type="match status" value="1"/>
</dbReference>
<feature type="transmembrane region" description="Helical" evidence="18">
    <location>
        <begin position="96"/>
        <end position="120"/>
    </location>
</feature>
<evidence type="ECO:0000256" key="7">
    <source>
        <dbReference type="ARBA" id="ARBA00022829"/>
    </source>
</evidence>
<feature type="transmembrane region" description="Helical" evidence="18">
    <location>
        <begin position="186"/>
        <end position="208"/>
    </location>
</feature>
<dbReference type="GO" id="GO:0005886">
    <property type="term" value="C:plasma membrane"/>
    <property type="evidence" value="ECO:0007669"/>
    <property type="project" value="UniProtKB-SubCell"/>
</dbReference>
<comment type="caution">
    <text evidence="20">The sequence shown here is derived from an EMBL/GenBank/DDBJ whole genome shotgun (WGS) entry which is preliminary data.</text>
</comment>
<dbReference type="SUPFAM" id="SSF46785">
    <property type="entry name" value="Winged helix' DNA-binding domain"/>
    <property type="match status" value="1"/>
</dbReference>
<dbReference type="GO" id="GO:0003677">
    <property type="term" value="F:DNA binding"/>
    <property type="evidence" value="ECO:0007669"/>
    <property type="project" value="UniProtKB-KW"/>
</dbReference>
<feature type="region of interest" description="Disordered" evidence="17">
    <location>
        <begin position="374"/>
        <end position="393"/>
    </location>
</feature>
<evidence type="ECO:0000259" key="19">
    <source>
        <dbReference type="PROSITE" id="PS50901"/>
    </source>
</evidence>
<protein>
    <submittedName>
        <fullName evidence="20">DNA translocase FtsK</fullName>
    </submittedName>
</protein>
<evidence type="ECO:0000256" key="9">
    <source>
        <dbReference type="ARBA" id="ARBA00022989"/>
    </source>
</evidence>
<dbReference type="InterPro" id="IPR050206">
    <property type="entry name" value="FtsK/SpoIIIE/SftA"/>
</dbReference>
<evidence type="ECO:0000256" key="15">
    <source>
        <dbReference type="PROSITE-ProRule" id="PRU00289"/>
    </source>
</evidence>
<evidence type="ECO:0000256" key="12">
    <source>
        <dbReference type="ARBA" id="ARBA00023306"/>
    </source>
</evidence>
<dbReference type="InterPro" id="IPR036388">
    <property type="entry name" value="WH-like_DNA-bd_sf"/>
</dbReference>
<keyword evidence="21" id="KW-1185">Reference proteome</keyword>
<dbReference type="SUPFAM" id="SSF52540">
    <property type="entry name" value="P-loop containing nucleoside triphosphate hydrolases"/>
    <property type="match status" value="1"/>
</dbReference>
<feature type="compositionally biased region" description="Basic and acidic residues" evidence="17">
    <location>
        <begin position="37"/>
        <end position="52"/>
    </location>
</feature>
<feature type="transmembrane region" description="Helical" evidence="18">
    <location>
        <begin position="66"/>
        <end position="90"/>
    </location>
</feature>
<evidence type="ECO:0000313" key="21">
    <source>
        <dbReference type="Proteomes" id="UP000284779"/>
    </source>
</evidence>
<dbReference type="Pfam" id="PF13491">
    <property type="entry name" value="FtsK_4TM"/>
    <property type="match status" value="1"/>
</dbReference>
<feature type="coiled-coil region" evidence="16">
    <location>
        <begin position="217"/>
        <end position="253"/>
    </location>
</feature>
<evidence type="ECO:0000256" key="6">
    <source>
        <dbReference type="ARBA" id="ARBA00022741"/>
    </source>
</evidence>
<dbReference type="Pfam" id="PF17854">
    <property type="entry name" value="FtsK_alpha"/>
    <property type="match status" value="1"/>
</dbReference>
<dbReference type="InterPro" id="IPR002543">
    <property type="entry name" value="FtsK_dom"/>
</dbReference>
<sequence>MANTTSKSNGKKSNTKKATAKKKTTNTRNSSSTSAKKAAETRRQNAAERKRKAELAKKNEKIVKEVYLWIFVAVSLLLFLSNFGICGIVGNTLRGVMLGVFGSMGYVFPIILVIVVGLMAYNEANILVVSKITGFLLFFIDGTLLFHLIAYGSDNDKYLHYYKVGAANEFGGGFIGSVLGKTLHSLLGLTGAYIIAVVLLMISIVILTEKSIMSVIKKNGEKAYKSAKEEANNRREENNLIREQRRLEKKKQKAVGVNFKDTTIEPEAAESGKAEDKNQDVHEIHIEGIDEQPLKEMEQDPVTYTYEEMAGNKQIKIEGLDEPEPMAYEPEESYNSGEESLNDEAVLNGEFVPKERIIVSQSAKDAMKRKPYGMAQAASGTGGTSGTSGSSYANATAGQSDAVIDLEAENMQQSGVTAQTEVKKNSSEGKIIAPKKKKMSYKKPPYKLLADNPGSSNGTTKAVLMQTANKLKEVLTNFGVKVEVTNVSKGPSVTRYELQPEMGTKVSRITGLADDIKLNMAAADIRIEAPIPGKAAVGIEIPNDSRDTVYLKELLMSKELKEHKSKLAFPAGKDIAGRVVVADIAKMPHMLIAGTTGSGKSVFTNSILMSILYRTTPEEVRIIVIDPKVVEFQVYNKIPHLLYDVVTDPKKAAGILNWAVAEMTTRYKKFANIGARDISSYNAKVESGDYSEDEQVEKMPQILIIIDELADLMMVAAKEVEEAICRLAQLARAAGIHMVIATQRPSVDVITGLIKANIPSRVALTVASGTDSRTIIDMNGAEKLLGNGDMLFYPAGYVKPVRIQGAYVSEKEISDTVNYIKEHSGEAEYDDTIDAKLTTDQEAMANGGELDPYFAQAGRLCIEKQKGSTSMIQRQFKVGFNRAARIMEQLYDAGVVGQEESNKPRKVIMSIEAFEQMVNGGQ</sequence>
<evidence type="ECO:0000256" key="1">
    <source>
        <dbReference type="ARBA" id="ARBA00004651"/>
    </source>
</evidence>
<dbReference type="PROSITE" id="PS50901">
    <property type="entry name" value="FTSK"/>
    <property type="match status" value="1"/>
</dbReference>
<feature type="domain" description="FtsK" evidence="19">
    <location>
        <begin position="577"/>
        <end position="773"/>
    </location>
</feature>
<keyword evidence="16" id="KW-0175">Coiled coil</keyword>
<name>A0A413RBR2_9FIRM</name>
<feature type="compositionally biased region" description="Low complexity" evidence="17">
    <location>
        <begin position="26"/>
        <end position="36"/>
    </location>
</feature>
<comment type="similarity">
    <text evidence="2">Belongs to the FtsK/SpoIIIE/SftA family.</text>
</comment>
<dbReference type="InterPro" id="IPR036259">
    <property type="entry name" value="MFS_trans_sf"/>
</dbReference>
<dbReference type="InterPro" id="IPR041027">
    <property type="entry name" value="FtsK_alpha"/>
</dbReference>
<reference evidence="20 21" key="1">
    <citation type="submission" date="2018-08" db="EMBL/GenBank/DDBJ databases">
        <title>A genome reference for cultivated species of the human gut microbiota.</title>
        <authorList>
            <person name="Zou Y."/>
            <person name="Xue W."/>
            <person name="Luo G."/>
        </authorList>
    </citation>
    <scope>NUCLEOTIDE SEQUENCE [LARGE SCALE GENOMIC DNA]</scope>
    <source>
        <strain evidence="20 21">AM44-11BH</strain>
    </source>
</reference>
<dbReference type="Gene3D" id="3.40.50.300">
    <property type="entry name" value="P-loop containing nucleotide triphosphate hydrolases"/>
    <property type="match status" value="1"/>
</dbReference>
<evidence type="ECO:0000256" key="3">
    <source>
        <dbReference type="ARBA" id="ARBA00022475"/>
    </source>
</evidence>
<keyword evidence="7" id="KW-0159">Chromosome partition</keyword>
<dbReference type="EMBL" id="QSFD01000002">
    <property type="protein sequence ID" value="RHA20057.1"/>
    <property type="molecule type" value="Genomic_DNA"/>
</dbReference>
<dbReference type="GO" id="GO:0007059">
    <property type="term" value="P:chromosome segregation"/>
    <property type="evidence" value="ECO:0007669"/>
    <property type="project" value="UniProtKB-KW"/>
</dbReference>
<keyword evidence="8 15" id="KW-0067">ATP-binding</keyword>
<keyword evidence="10" id="KW-0238">DNA-binding</keyword>
<dbReference type="Gene3D" id="3.30.980.40">
    <property type="match status" value="1"/>
</dbReference>
<dbReference type="InterPro" id="IPR025199">
    <property type="entry name" value="FtsK_4TM"/>
</dbReference>
<comment type="subunit">
    <text evidence="14">Homohexamer. Forms a ring that surrounds DNA.</text>
</comment>
<dbReference type="Proteomes" id="UP000284779">
    <property type="component" value="Unassembled WGS sequence"/>
</dbReference>
<organism evidence="20 21">
    <name type="scientific">Eubacterium ventriosum</name>
    <dbReference type="NCBI Taxonomy" id="39496"/>
    <lineage>
        <taxon>Bacteria</taxon>
        <taxon>Bacillati</taxon>
        <taxon>Bacillota</taxon>
        <taxon>Clostridia</taxon>
        <taxon>Eubacteriales</taxon>
        <taxon>Eubacteriaceae</taxon>
        <taxon>Eubacterium</taxon>
    </lineage>
</organism>
<evidence type="ECO:0000256" key="4">
    <source>
        <dbReference type="ARBA" id="ARBA00022618"/>
    </source>
</evidence>
<dbReference type="Gene3D" id="1.10.10.10">
    <property type="entry name" value="Winged helix-like DNA-binding domain superfamily/Winged helix DNA-binding domain"/>
    <property type="match status" value="1"/>
</dbReference>
<evidence type="ECO:0000256" key="11">
    <source>
        <dbReference type="ARBA" id="ARBA00023136"/>
    </source>
</evidence>
<keyword evidence="11 18" id="KW-0472">Membrane</keyword>
<keyword evidence="3" id="KW-1003">Cell membrane</keyword>
<dbReference type="InterPro" id="IPR027417">
    <property type="entry name" value="P-loop_NTPase"/>
</dbReference>
<dbReference type="SMART" id="SM00843">
    <property type="entry name" value="Ftsk_gamma"/>
    <property type="match status" value="1"/>
</dbReference>
<evidence type="ECO:0000256" key="18">
    <source>
        <dbReference type="SAM" id="Phobius"/>
    </source>
</evidence>
<comment type="subcellular location">
    <subcellularLocation>
        <location evidence="1">Cell membrane</location>
        <topology evidence="1">Multi-pass membrane protein</topology>
    </subcellularLocation>
</comment>
<dbReference type="InterPro" id="IPR036390">
    <property type="entry name" value="WH_DNA-bd_sf"/>
</dbReference>
<evidence type="ECO:0000256" key="13">
    <source>
        <dbReference type="ARBA" id="ARBA00024986"/>
    </source>
</evidence>
<keyword evidence="5 18" id="KW-0812">Transmembrane</keyword>